<feature type="transmembrane region" description="Helical" evidence="1">
    <location>
        <begin position="12"/>
        <end position="30"/>
    </location>
</feature>
<keyword evidence="1" id="KW-0812">Transmembrane</keyword>
<name>A0ABR7WVS9_9SPHI</name>
<keyword evidence="3" id="KW-1185">Reference proteome</keyword>
<reference evidence="2 3" key="1">
    <citation type="submission" date="2020-09" db="EMBL/GenBank/DDBJ databases">
        <title>Novel species of Mucilaginibacter isolated from a glacier on the Tibetan Plateau.</title>
        <authorList>
            <person name="Liu Q."/>
            <person name="Xin Y.-H."/>
        </authorList>
    </citation>
    <scope>NUCLEOTIDE SEQUENCE [LARGE SCALE GENOMIC DNA]</scope>
    <source>
        <strain evidence="2 3">ZT4R22</strain>
    </source>
</reference>
<keyword evidence="1" id="KW-0472">Membrane</keyword>
<dbReference type="Proteomes" id="UP000606600">
    <property type="component" value="Unassembled WGS sequence"/>
</dbReference>
<feature type="transmembrane region" description="Helical" evidence="1">
    <location>
        <begin position="74"/>
        <end position="93"/>
    </location>
</feature>
<gene>
    <name evidence="2" type="ORF">IDJ77_21505</name>
</gene>
<protein>
    <recommendedName>
        <fullName evidence="4">Intracellular septation protein A</fullName>
    </recommendedName>
</protein>
<accession>A0ABR7WVS9</accession>
<feature type="transmembrane region" description="Helical" evidence="1">
    <location>
        <begin position="131"/>
        <end position="150"/>
    </location>
</feature>
<comment type="caution">
    <text evidence="2">The sequence shown here is derived from an EMBL/GenBank/DDBJ whole genome shotgun (WGS) entry which is preliminary data.</text>
</comment>
<evidence type="ECO:0008006" key="4">
    <source>
        <dbReference type="Google" id="ProtNLM"/>
    </source>
</evidence>
<evidence type="ECO:0000256" key="1">
    <source>
        <dbReference type="SAM" id="Phobius"/>
    </source>
</evidence>
<evidence type="ECO:0000313" key="3">
    <source>
        <dbReference type="Proteomes" id="UP000606600"/>
    </source>
</evidence>
<evidence type="ECO:0000313" key="2">
    <source>
        <dbReference type="EMBL" id="MBD1366404.1"/>
    </source>
</evidence>
<feature type="transmembrane region" description="Helical" evidence="1">
    <location>
        <begin position="170"/>
        <end position="188"/>
    </location>
</feature>
<keyword evidence="1" id="KW-1133">Transmembrane helix</keyword>
<feature type="transmembrane region" description="Helical" evidence="1">
    <location>
        <begin position="99"/>
        <end position="119"/>
    </location>
</feature>
<organism evidence="2 3">
    <name type="scientific">Mucilaginibacter pankratovii</name>
    <dbReference type="NCBI Taxonomy" id="2772110"/>
    <lineage>
        <taxon>Bacteria</taxon>
        <taxon>Pseudomonadati</taxon>
        <taxon>Bacteroidota</taxon>
        <taxon>Sphingobacteriia</taxon>
        <taxon>Sphingobacteriales</taxon>
        <taxon>Sphingobacteriaceae</taxon>
        <taxon>Mucilaginibacter</taxon>
    </lineage>
</organism>
<proteinExistence type="predicted"/>
<dbReference type="RefSeq" id="WP_191191049.1">
    <property type="nucleotide sequence ID" value="NZ_JACWMY010000012.1"/>
</dbReference>
<dbReference type="EMBL" id="JACWMY010000012">
    <property type="protein sequence ID" value="MBD1366404.1"/>
    <property type="molecule type" value="Genomic_DNA"/>
</dbReference>
<feature type="transmembrane region" description="Helical" evidence="1">
    <location>
        <begin position="42"/>
        <end position="67"/>
    </location>
</feature>
<sequence>MKVTFKTHTYATWLACFYAAVLLLVIILRYSEVEIGTTGVLYYIKLATLQTTYILLLVYLTILLAAVNERRSAVIAFSLLVVIAIAGNITIFIPNYQNLIAYMGLYGLLCVITFIFLAIEIFKLRNPIISKYYKVLGAIFIAQVLLKGGMRFGLAYLAENYDPGIYRFGWLYADLFSLFTPIVLIVLLKRTEVLLDGYPQPTDLEEEYM</sequence>